<reference evidence="4 5" key="1">
    <citation type="journal article" date="2017" name="ISME J.">
        <title>Tremblaya phenacola PPER: an evolutionary beta-gammaproteobacterium collage.</title>
        <authorList>
            <person name="Gil R."/>
            <person name="Vargas-Chavez C."/>
            <person name="Lopez-Madrigal S."/>
            <person name="Santos-Garcia D."/>
            <person name="Latorre A."/>
            <person name="Moya A."/>
        </authorList>
    </citation>
    <scope>NUCLEOTIDE SEQUENCE [LARGE SCALE GENOMIC DNA]</scope>
    <source>
        <strain evidence="4 5">PPER</strain>
    </source>
</reference>
<dbReference type="Pfam" id="PF08032">
    <property type="entry name" value="SpoU_sub_bind"/>
    <property type="match status" value="1"/>
</dbReference>
<evidence type="ECO:0000259" key="3">
    <source>
        <dbReference type="SMART" id="SM00967"/>
    </source>
</evidence>
<evidence type="ECO:0000313" key="4">
    <source>
        <dbReference type="EMBL" id="PHN16175.1"/>
    </source>
</evidence>
<evidence type="ECO:0000256" key="2">
    <source>
        <dbReference type="ARBA" id="ARBA00022679"/>
    </source>
</evidence>
<dbReference type="EMBL" id="MKGN01000021">
    <property type="protein sequence ID" value="PHN16175.1"/>
    <property type="molecule type" value="Genomic_DNA"/>
</dbReference>
<dbReference type="InterPro" id="IPR001537">
    <property type="entry name" value="SpoU_MeTrfase"/>
</dbReference>
<dbReference type="GO" id="GO:0032259">
    <property type="term" value="P:methylation"/>
    <property type="evidence" value="ECO:0007669"/>
    <property type="project" value="UniProtKB-KW"/>
</dbReference>
<dbReference type="Gene3D" id="3.30.1330.30">
    <property type="match status" value="1"/>
</dbReference>
<dbReference type="InterPro" id="IPR029026">
    <property type="entry name" value="tRNA_m1G_MTases_N"/>
</dbReference>
<protein>
    <submittedName>
        <fullName evidence="4">23S rRNA (Guanosine-2'-O-)-methyltransferase RlmB</fullName>
        <ecNumber evidence="4">2.1.1.185</ecNumber>
    </submittedName>
</protein>
<dbReference type="AlphaFoldDB" id="A0A2G0V6P7"/>
<dbReference type="PANTHER" id="PTHR46429">
    <property type="entry name" value="23S RRNA (GUANOSINE-2'-O-)-METHYLTRANSFERASE RLMB"/>
    <property type="match status" value="1"/>
</dbReference>
<comment type="caution">
    <text evidence="4">The sequence shown here is derived from an EMBL/GenBank/DDBJ whole genome shotgun (WGS) entry which is preliminary data.</text>
</comment>
<dbReference type="SUPFAM" id="SSF55315">
    <property type="entry name" value="L30e-like"/>
    <property type="match status" value="1"/>
</dbReference>
<dbReference type="GO" id="GO:0003723">
    <property type="term" value="F:RNA binding"/>
    <property type="evidence" value="ECO:0007669"/>
    <property type="project" value="InterPro"/>
</dbReference>
<dbReference type="SMART" id="SM00967">
    <property type="entry name" value="SpoU_sub_bind"/>
    <property type="match status" value="1"/>
</dbReference>
<dbReference type="Gene3D" id="3.40.1280.10">
    <property type="match status" value="1"/>
</dbReference>
<dbReference type="InterPro" id="IPR029028">
    <property type="entry name" value="Alpha/beta_knot_MTases"/>
</dbReference>
<keyword evidence="1 4" id="KW-0489">Methyltransferase</keyword>
<dbReference type="InterPro" id="IPR029064">
    <property type="entry name" value="Ribosomal_eL30-like_sf"/>
</dbReference>
<keyword evidence="5" id="KW-1185">Reference proteome</keyword>
<dbReference type="GO" id="GO:0008173">
    <property type="term" value="F:RNA methyltransferase activity"/>
    <property type="evidence" value="ECO:0007669"/>
    <property type="project" value="InterPro"/>
</dbReference>
<dbReference type="GO" id="GO:0006396">
    <property type="term" value="P:RNA processing"/>
    <property type="evidence" value="ECO:0007669"/>
    <property type="project" value="InterPro"/>
</dbReference>
<dbReference type="InterPro" id="IPR013123">
    <property type="entry name" value="SpoU_subst-bd"/>
</dbReference>
<proteinExistence type="predicted"/>
<sequence length="254" mass="28592">MTAIVYGIHVIMNILERAPDMVEYVSILESKKPIHLKMLLKLKRYHIGFNIVNKDWFYKHIKANVVHQGIVAYIRSNRNHNKDSFTELLYMYRNKLLLLILDGIVDSRNLGSCLRSANAAGVHGVIITHHKAVHFNEVAKKAATFSVSKSPIYYVSSLSKVIYILKKDRVYIVGTSDKSKSSIYSLKLGLGSIAVIMGSESKGIRKPIYKACDIVASIPMVGSVASLNVSVATGVFLFEILRQRLLTIWEIKER</sequence>
<dbReference type="Pfam" id="PF00588">
    <property type="entry name" value="SpoU_methylase"/>
    <property type="match status" value="1"/>
</dbReference>
<dbReference type="OrthoDB" id="9785673at2"/>
<keyword evidence="2 4" id="KW-0808">Transferase</keyword>
<accession>A0A2G0V6P7</accession>
<dbReference type="NCBIfam" id="TIGR00186">
    <property type="entry name" value="rRNA_methyl_3"/>
    <property type="match status" value="1"/>
</dbReference>
<dbReference type="GO" id="GO:0005829">
    <property type="term" value="C:cytosol"/>
    <property type="evidence" value="ECO:0007669"/>
    <property type="project" value="TreeGrafter"/>
</dbReference>
<dbReference type="CDD" id="cd18103">
    <property type="entry name" value="SpoU-like_RlmB"/>
    <property type="match status" value="1"/>
</dbReference>
<evidence type="ECO:0000256" key="1">
    <source>
        <dbReference type="ARBA" id="ARBA00022603"/>
    </source>
</evidence>
<gene>
    <name evidence="4" type="primary">rlmB</name>
    <name evidence="4" type="ORF">TPPER_00233</name>
</gene>
<organism evidence="4 5">
    <name type="scientific">Candidatus Tremblayella phenacoccinincola</name>
    <dbReference type="NCBI Taxonomy" id="1010676"/>
    <lineage>
        <taxon>Bacteria</taxon>
        <taxon>Pseudomonadati</taxon>
        <taxon>Pseudomonadota</taxon>
        <taxon>Betaproteobacteria</taxon>
        <taxon>Candidatus Tremblayella</taxon>
    </lineage>
</organism>
<evidence type="ECO:0000313" key="5">
    <source>
        <dbReference type="Proteomes" id="UP000222818"/>
    </source>
</evidence>
<name>A0A2G0V6P7_9PROT</name>
<dbReference type="Proteomes" id="UP000222818">
    <property type="component" value="Unassembled WGS sequence"/>
</dbReference>
<dbReference type="SUPFAM" id="SSF75217">
    <property type="entry name" value="alpha/beta knot"/>
    <property type="match status" value="1"/>
</dbReference>
<dbReference type="InterPro" id="IPR004441">
    <property type="entry name" value="rRNA_MeTrfase_TrmH"/>
</dbReference>
<dbReference type="EC" id="2.1.1.185" evidence="4"/>
<dbReference type="PANTHER" id="PTHR46429:SF1">
    <property type="entry name" value="23S RRNA (GUANOSINE-2'-O-)-METHYLTRANSFERASE RLMB"/>
    <property type="match status" value="1"/>
</dbReference>
<dbReference type="RefSeq" id="WP_099336948.1">
    <property type="nucleotide sequence ID" value="NZ_MKGN01000021.1"/>
</dbReference>
<feature type="domain" description="RNA 2-O ribose methyltransferase substrate binding" evidence="3">
    <location>
        <begin position="4"/>
        <end position="80"/>
    </location>
</feature>